<feature type="domain" description="HTH merR-type" evidence="4">
    <location>
        <begin position="26"/>
        <end position="95"/>
    </location>
</feature>
<dbReference type="GO" id="GO:0003700">
    <property type="term" value="F:DNA-binding transcription factor activity"/>
    <property type="evidence" value="ECO:0007669"/>
    <property type="project" value="InterPro"/>
</dbReference>
<dbReference type="Pfam" id="PF02607">
    <property type="entry name" value="B12-binding_2"/>
    <property type="match status" value="1"/>
</dbReference>
<dbReference type="SUPFAM" id="SSF52242">
    <property type="entry name" value="Cobalamin (vitamin B12)-binding domain"/>
    <property type="match status" value="1"/>
</dbReference>
<dbReference type="InterPro" id="IPR036594">
    <property type="entry name" value="Meth_synthase_dom"/>
</dbReference>
<dbReference type="Gene3D" id="3.40.50.280">
    <property type="entry name" value="Cobalamin-binding domain"/>
    <property type="match status" value="1"/>
</dbReference>
<dbReference type="SUPFAM" id="SSF46955">
    <property type="entry name" value="Putative DNA-binding domain"/>
    <property type="match status" value="1"/>
</dbReference>
<dbReference type="SMART" id="SM00422">
    <property type="entry name" value="HTH_MERR"/>
    <property type="match status" value="1"/>
</dbReference>
<dbReference type="EMBL" id="CP001681">
    <property type="protein sequence ID" value="ACU05908.1"/>
    <property type="molecule type" value="Genomic_DNA"/>
</dbReference>
<gene>
    <name evidence="5" type="ordered locus">Phep_3717</name>
</gene>
<dbReference type="PANTHER" id="PTHR30204">
    <property type="entry name" value="REDOX-CYCLING DRUG-SENSING TRANSCRIPTIONAL ACTIVATOR SOXR"/>
    <property type="match status" value="1"/>
</dbReference>
<dbReference type="InterPro" id="IPR009061">
    <property type="entry name" value="DNA-bd_dom_put_sf"/>
</dbReference>
<evidence type="ECO:0000256" key="3">
    <source>
        <dbReference type="ARBA" id="ARBA00023163"/>
    </source>
</evidence>
<keyword evidence="2" id="KW-0238">DNA-binding</keyword>
<dbReference type="HOGENOM" id="CLU_045945_3_0_10"/>
<dbReference type="InterPro" id="IPR047057">
    <property type="entry name" value="MerR_fam"/>
</dbReference>
<sequence length="315" mass="36374">MLINVKQKLYFKQSCLTFVVINNVKKYSISDIESLIGIKAHTIRAWETRYNLVPPKRTPTNIRYYDEDDLKMLLNIVALNENGYKISRIAKLSRQQVSDLVRQLDSDWGNESIQLLNLSDATLKYDENEFSRILTGCIDEMGLVKTMDLVLFPFMKRVGMLWQTGTIDPSHEHFASSLIRDKIIVKIDKLEKPRKKKVLRFVLFLPEAEMHETGLLFARYLLKKCGHETLYLGSEIPYADIKKVISGYKPDYAFIVLTSLNLGKDLNKIIEKVMDYVEVPLLVAGSLISEFDILVKDRLTPLKNVCDMVEFLEEL</sequence>
<dbReference type="GO" id="GO:0003677">
    <property type="term" value="F:DNA binding"/>
    <property type="evidence" value="ECO:0007669"/>
    <property type="project" value="UniProtKB-KW"/>
</dbReference>
<dbReference type="Proteomes" id="UP000000852">
    <property type="component" value="Chromosome"/>
</dbReference>
<dbReference type="KEGG" id="phe:Phep_3717"/>
<name>C6XUB5_PEDHD</name>
<dbReference type="STRING" id="485917.Phep_3717"/>
<dbReference type="GO" id="GO:0031419">
    <property type="term" value="F:cobalamin binding"/>
    <property type="evidence" value="ECO:0007669"/>
    <property type="project" value="InterPro"/>
</dbReference>
<dbReference type="CDD" id="cd01104">
    <property type="entry name" value="HTH_MlrA-CarA"/>
    <property type="match status" value="1"/>
</dbReference>
<protein>
    <submittedName>
        <fullName evidence="5">Regulatory protein MerR</fullName>
    </submittedName>
</protein>
<dbReference type="AlphaFoldDB" id="C6XUB5"/>
<dbReference type="InterPro" id="IPR003759">
    <property type="entry name" value="Cbl-bd_cap"/>
</dbReference>
<evidence type="ECO:0000313" key="6">
    <source>
        <dbReference type="Proteomes" id="UP000000852"/>
    </source>
</evidence>
<accession>C6XUB5</accession>
<dbReference type="Gene3D" id="1.10.1660.10">
    <property type="match status" value="1"/>
</dbReference>
<keyword evidence="3" id="KW-0804">Transcription</keyword>
<evidence type="ECO:0000256" key="1">
    <source>
        <dbReference type="ARBA" id="ARBA00023015"/>
    </source>
</evidence>
<dbReference type="eggNOG" id="COG5012">
    <property type="taxonomic scope" value="Bacteria"/>
</dbReference>
<dbReference type="InterPro" id="IPR000551">
    <property type="entry name" value="MerR-type_HTH_dom"/>
</dbReference>
<reference evidence="5 6" key="1">
    <citation type="journal article" date="2009" name="Stand. Genomic Sci.">
        <title>Complete genome sequence of Pedobacter heparinus type strain (HIM 762-3).</title>
        <authorList>
            <person name="Han C."/>
            <person name="Spring S."/>
            <person name="Lapidus A."/>
            <person name="Del Rio T.G."/>
            <person name="Tice H."/>
            <person name="Copeland A."/>
            <person name="Cheng J.F."/>
            <person name="Lucas S."/>
            <person name="Chen F."/>
            <person name="Nolan M."/>
            <person name="Bruce D."/>
            <person name="Goodwin L."/>
            <person name="Pitluck S."/>
            <person name="Ivanova N."/>
            <person name="Mavromatis K."/>
            <person name="Mikhailova N."/>
            <person name="Pati A."/>
            <person name="Chen A."/>
            <person name="Palaniappan K."/>
            <person name="Land M."/>
            <person name="Hauser L."/>
            <person name="Chang Y.J."/>
            <person name="Jeffries C.C."/>
            <person name="Saunders E."/>
            <person name="Chertkov O."/>
            <person name="Brettin T."/>
            <person name="Goker M."/>
            <person name="Rohde M."/>
            <person name="Bristow J."/>
            <person name="Eisen J.A."/>
            <person name="Markowitz V."/>
            <person name="Hugenholtz P."/>
            <person name="Kyrpides N.C."/>
            <person name="Klenk H.P."/>
            <person name="Detter J.C."/>
        </authorList>
    </citation>
    <scope>NUCLEOTIDE SEQUENCE [LARGE SCALE GENOMIC DNA]</scope>
    <source>
        <strain evidence="6">ATCC 13125 / DSM 2366 / CIP 104194 / JCM 7457 / NBRC 12017 / NCIMB 9290 / NRRL B-14731 / HIM 762-3</strain>
    </source>
</reference>
<dbReference type="GO" id="GO:0046872">
    <property type="term" value="F:metal ion binding"/>
    <property type="evidence" value="ECO:0007669"/>
    <property type="project" value="InterPro"/>
</dbReference>
<evidence type="ECO:0000256" key="2">
    <source>
        <dbReference type="ARBA" id="ARBA00023125"/>
    </source>
</evidence>
<keyword evidence="6" id="KW-1185">Reference proteome</keyword>
<dbReference type="PROSITE" id="PS50937">
    <property type="entry name" value="HTH_MERR_2"/>
    <property type="match status" value="1"/>
</dbReference>
<dbReference type="eggNOG" id="COG0789">
    <property type="taxonomic scope" value="Bacteria"/>
</dbReference>
<dbReference type="Gene3D" id="1.10.1240.10">
    <property type="entry name" value="Methionine synthase domain"/>
    <property type="match status" value="1"/>
</dbReference>
<proteinExistence type="predicted"/>
<dbReference type="InterPro" id="IPR036724">
    <property type="entry name" value="Cobalamin-bd_sf"/>
</dbReference>
<evidence type="ECO:0000259" key="4">
    <source>
        <dbReference type="PROSITE" id="PS50937"/>
    </source>
</evidence>
<evidence type="ECO:0000313" key="5">
    <source>
        <dbReference type="EMBL" id="ACU05908.1"/>
    </source>
</evidence>
<dbReference type="PANTHER" id="PTHR30204:SF67">
    <property type="entry name" value="HTH-TYPE TRANSCRIPTIONAL REGULATOR MLRA-RELATED"/>
    <property type="match status" value="1"/>
</dbReference>
<dbReference type="Pfam" id="PF13411">
    <property type="entry name" value="MerR_1"/>
    <property type="match status" value="1"/>
</dbReference>
<keyword evidence="1" id="KW-0805">Transcription regulation</keyword>
<organism evidence="5 6">
    <name type="scientific">Pedobacter heparinus (strain ATCC 13125 / DSM 2366 / CIP 104194 / JCM 7457 / NBRC 12017 / NCIMB 9290 / NRRL B-14731 / HIM 762-3)</name>
    <dbReference type="NCBI Taxonomy" id="485917"/>
    <lineage>
        <taxon>Bacteria</taxon>
        <taxon>Pseudomonadati</taxon>
        <taxon>Bacteroidota</taxon>
        <taxon>Sphingobacteriia</taxon>
        <taxon>Sphingobacteriales</taxon>
        <taxon>Sphingobacteriaceae</taxon>
        <taxon>Pedobacter</taxon>
    </lineage>
</organism>